<gene>
    <name evidence="1" type="ORF">FOE67_15305</name>
</gene>
<proteinExistence type="predicted"/>
<dbReference type="EMBL" id="VKHS01000363">
    <property type="protein sequence ID" value="MBB0230845.1"/>
    <property type="molecule type" value="Genomic_DNA"/>
</dbReference>
<accession>A0A7W3T4K1</accession>
<dbReference type="AlphaFoldDB" id="A0A7W3T4K1"/>
<sequence length="51" mass="5381">MRKRVSGVRDPVRRVVSGAVEVPAARVYLAVVAVLVPWASPDAFGVFGESG</sequence>
<name>A0A7W3T4K1_9ACTN</name>
<evidence type="ECO:0000313" key="1">
    <source>
        <dbReference type="EMBL" id="MBB0230845.1"/>
    </source>
</evidence>
<dbReference type="Proteomes" id="UP000530234">
    <property type="component" value="Unassembled WGS sequence"/>
</dbReference>
<evidence type="ECO:0000313" key="2">
    <source>
        <dbReference type="Proteomes" id="UP000530234"/>
    </source>
</evidence>
<comment type="caution">
    <text evidence="1">The sequence shown here is derived from an EMBL/GenBank/DDBJ whole genome shotgun (WGS) entry which is preliminary data.</text>
</comment>
<protein>
    <submittedName>
        <fullName evidence="1">Uncharacterized protein</fullName>
    </submittedName>
</protein>
<keyword evidence="2" id="KW-1185">Reference proteome</keyword>
<dbReference type="RefSeq" id="WP_182664654.1">
    <property type="nucleotide sequence ID" value="NZ_VKHS01000363.1"/>
</dbReference>
<organism evidence="1 2">
    <name type="scientific">Streptomyces calidiresistens</name>
    <dbReference type="NCBI Taxonomy" id="1485586"/>
    <lineage>
        <taxon>Bacteria</taxon>
        <taxon>Bacillati</taxon>
        <taxon>Actinomycetota</taxon>
        <taxon>Actinomycetes</taxon>
        <taxon>Kitasatosporales</taxon>
        <taxon>Streptomycetaceae</taxon>
        <taxon>Streptomyces</taxon>
    </lineage>
</organism>
<reference evidence="2" key="1">
    <citation type="submission" date="2019-10" db="EMBL/GenBank/DDBJ databases">
        <title>Streptomyces sp. nov., a novel actinobacterium isolated from alkaline environment.</title>
        <authorList>
            <person name="Golinska P."/>
        </authorList>
    </citation>
    <scope>NUCLEOTIDE SEQUENCE [LARGE SCALE GENOMIC DNA]</scope>
    <source>
        <strain evidence="2">DSM 42108</strain>
    </source>
</reference>